<name>A0A5C6BN03_9PLAN</name>
<evidence type="ECO:0000313" key="1">
    <source>
        <dbReference type="EMBL" id="TWU13405.1"/>
    </source>
</evidence>
<dbReference type="SUPFAM" id="SSF53756">
    <property type="entry name" value="UDP-Glycosyltransferase/glycogen phosphorylase"/>
    <property type="match status" value="1"/>
</dbReference>
<accession>A0A5C6BN03</accession>
<reference evidence="1 2" key="1">
    <citation type="submission" date="2019-02" db="EMBL/GenBank/DDBJ databases">
        <title>Deep-cultivation of Planctomycetes and their phenomic and genomic characterization uncovers novel biology.</title>
        <authorList>
            <person name="Wiegand S."/>
            <person name="Jogler M."/>
            <person name="Boedeker C."/>
            <person name="Pinto D."/>
            <person name="Vollmers J."/>
            <person name="Rivas-Marin E."/>
            <person name="Kohn T."/>
            <person name="Peeters S.H."/>
            <person name="Heuer A."/>
            <person name="Rast P."/>
            <person name="Oberbeckmann S."/>
            <person name="Bunk B."/>
            <person name="Jeske O."/>
            <person name="Meyerdierks A."/>
            <person name="Storesund J.E."/>
            <person name="Kallscheuer N."/>
            <person name="Luecker S."/>
            <person name="Lage O.M."/>
            <person name="Pohl T."/>
            <person name="Merkel B.J."/>
            <person name="Hornburger P."/>
            <person name="Mueller R.-W."/>
            <person name="Bruemmer F."/>
            <person name="Labrenz M."/>
            <person name="Spormann A.M."/>
            <person name="Op Den Camp H."/>
            <person name="Overmann J."/>
            <person name="Amann R."/>
            <person name="Jetten M.S.M."/>
            <person name="Mascher T."/>
            <person name="Medema M.H."/>
            <person name="Devos D.P."/>
            <person name="Kaster A.-K."/>
            <person name="Ovreas L."/>
            <person name="Rohde M."/>
            <person name="Galperin M.Y."/>
            <person name="Jogler C."/>
        </authorList>
    </citation>
    <scope>NUCLEOTIDE SEQUENCE [LARGE SCALE GENOMIC DNA]</scope>
    <source>
        <strain evidence="1 2">CA54</strain>
    </source>
</reference>
<protein>
    <recommendedName>
        <fullName evidence="3">Glycosyl transferases group 1</fullName>
    </recommendedName>
</protein>
<proteinExistence type="predicted"/>
<keyword evidence="2" id="KW-1185">Reference proteome</keyword>
<dbReference type="PANTHER" id="PTHR46656:SF3">
    <property type="entry name" value="PUTATIVE-RELATED"/>
    <property type="match status" value="1"/>
</dbReference>
<dbReference type="PANTHER" id="PTHR46656">
    <property type="entry name" value="PUTATIVE-RELATED"/>
    <property type="match status" value="1"/>
</dbReference>
<dbReference type="Gene3D" id="3.40.50.2000">
    <property type="entry name" value="Glycogen Phosphorylase B"/>
    <property type="match status" value="1"/>
</dbReference>
<organism evidence="1 2">
    <name type="scientific">Symmachiella macrocystis</name>
    <dbReference type="NCBI Taxonomy" id="2527985"/>
    <lineage>
        <taxon>Bacteria</taxon>
        <taxon>Pseudomonadati</taxon>
        <taxon>Planctomycetota</taxon>
        <taxon>Planctomycetia</taxon>
        <taxon>Planctomycetales</taxon>
        <taxon>Planctomycetaceae</taxon>
        <taxon>Symmachiella</taxon>
    </lineage>
</organism>
<comment type="caution">
    <text evidence="1">The sequence shown here is derived from an EMBL/GenBank/DDBJ whole genome shotgun (WGS) entry which is preliminary data.</text>
</comment>
<dbReference type="Proteomes" id="UP000320735">
    <property type="component" value="Unassembled WGS sequence"/>
</dbReference>
<gene>
    <name evidence="1" type="ORF">CA54_22400</name>
</gene>
<sequence>MDLPVKHTVEAPTRGNREPCILLTSYGTGAGVGKKLGVAGYSHDIVAKIYRPLLEKIGKVVLVDDPRSELIPLAEEARRDGLFPLQFSITPFQDAVLPQSLPSVIAPAWEFPDVPDHEFGDNPQNNWPATANCCTRVVVSGKFTADALQRRGTTVPIDIVQVPVADSLFDIPTWSPEQTVEMHCQHVELCHQEPERAAVDSPVAGDTPKRRRINLRSAVLPLARGIYRNAVRPVFGDRLARSLRDAIRVGRHTWRSQKLVVSQQLQTSPLRLSGIVYTSIFNPNDGRKNWHDLLTGFLIAMRDRPDVTLVIKLVTSDPVSVGQFMLWYQQRMISHQCRVVLVTGFLPDEQMQELIRATTFYVQTTKAEGNCLPLMDSLAAGRPGISPNHSAMSDYFDGRFGHVIQSSPEPAAWPHDPRGGIQTTWARIDWSSVVTALQDSYRQVTSHWAEYQAMSDRARAHMSDWASCSSIQPRLEEVIRQTIERALEGSASDGDVQEKIAA</sequence>
<evidence type="ECO:0008006" key="3">
    <source>
        <dbReference type="Google" id="ProtNLM"/>
    </source>
</evidence>
<dbReference type="AlphaFoldDB" id="A0A5C6BN03"/>
<evidence type="ECO:0000313" key="2">
    <source>
        <dbReference type="Proteomes" id="UP000320735"/>
    </source>
</evidence>
<dbReference type="EMBL" id="SJPP01000001">
    <property type="protein sequence ID" value="TWU13405.1"/>
    <property type="molecule type" value="Genomic_DNA"/>
</dbReference>